<dbReference type="EMBL" id="KV428118">
    <property type="protein sequence ID" value="KZT36065.1"/>
    <property type="molecule type" value="Genomic_DNA"/>
</dbReference>
<dbReference type="Proteomes" id="UP000076798">
    <property type="component" value="Unassembled WGS sequence"/>
</dbReference>
<dbReference type="GO" id="GO:0031267">
    <property type="term" value="F:small GTPase binding"/>
    <property type="evidence" value="ECO:0007669"/>
    <property type="project" value="InterPro"/>
</dbReference>
<organism evidence="4 5">
    <name type="scientific">Sistotremastrum suecicum HHB10207 ss-3</name>
    <dbReference type="NCBI Taxonomy" id="1314776"/>
    <lineage>
        <taxon>Eukaryota</taxon>
        <taxon>Fungi</taxon>
        <taxon>Dikarya</taxon>
        <taxon>Basidiomycota</taxon>
        <taxon>Agaricomycotina</taxon>
        <taxon>Agaricomycetes</taxon>
        <taxon>Sistotremastrales</taxon>
        <taxon>Sistotremastraceae</taxon>
        <taxon>Sistotremastrum</taxon>
    </lineage>
</organism>
<accession>A0A166B786</accession>
<dbReference type="GO" id="GO:0016363">
    <property type="term" value="C:nuclear matrix"/>
    <property type="evidence" value="ECO:0007669"/>
    <property type="project" value="TreeGrafter"/>
</dbReference>
<evidence type="ECO:0000256" key="2">
    <source>
        <dbReference type="RuleBase" id="RU366037"/>
    </source>
</evidence>
<evidence type="ECO:0000256" key="3">
    <source>
        <dbReference type="SAM" id="MobiDB-lite"/>
    </source>
</evidence>
<feature type="region of interest" description="Disordered" evidence="3">
    <location>
        <begin position="109"/>
        <end position="130"/>
    </location>
</feature>
<dbReference type="OrthoDB" id="26399at2759"/>
<comment type="subcellular location">
    <subcellularLocation>
        <location evidence="2">Nucleus</location>
    </subcellularLocation>
    <subcellularLocation>
        <location evidence="2">Cytoplasm</location>
    </subcellularLocation>
    <text evidence="2">Shuttles between the nucleus and the cytoplasm.</text>
</comment>
<keyword evidence="2" id="KW-0694">RNA-binding</keyword>
<keyword evidence="2" id="KW-0820">tRNA-binding</keyword>
<evidence type="ECO:0000313" key="5">
    <source>
        <dbReference type="Proteomes" id="UP000076798"/>
    </source>
</evidence>
<protein>
    <recommendedName>
        <fullName evidence="2">Exportin-T</fullName>
    </recommendedName>
    <alternativeName>
        <fullName evidence="2">Exportin(tRNA)</fullName>
    </alternativeName>
    <alternativeName>
        <fullName evidence="2">tRNA exportin</fullName>
    </alternativeName>
</protein>
<dbReference type="AlphaFoldDB" id="A0A166B786"/>
<comment type="similarity">
    <text evidence="1 2">Belongs to the exportin family.</text>
</comment>
<dbReference type="PANTHER" id="PTHR15952:SF11">
    <property type="entry name" value="EXPORTIN-T"/>
    <property type="match status" value="1"/>
</dbReference>
<dbReference type="InterPro" id="IPR040017">
    <property type="entry name" value="XPOT"/>
</dbReference>
<evidence type="ECO:0000313" key="4">
    <source>
        <dbReference type="EMBL" id="KZT36065.1"/>
    </source>
</evidence>
<reference evidence="4 5" key="1">
    <citation type="journal article" date="2016" name="Mol. Biol. Evol.">
        <title>Comparative Genomics of Early-Diverging Mushroom-Forming Fungi Provides Insights into the Origins of Lignocellulose Decay Capabilities.</title>
        <authorList>
            <person name="Nagy L.G."/>
            <person name="Riley R."/>
            <person name="Tritt A."/>
            <person name="Adam C."/>
            <person name="Daum C."/>
            <person name="Floudas D."/>
            <person name="Sun H."/>
            <person name="Yadav J.S."/>
            <person name="Pangilinan J."/>
            <person name="Larsson K.H."/>
            <person name="Matsuura K."/>
            <person name="Barry K."/>
            <person name="Labutti K."/>
            <person name="Kuo R."/>
            <person name="Ohm R.A."/>
            <person name="Bhattacharya S.S."/>
            <person name="Shirouzu T."/>
            <person name="Yoshinaga Y."/>
            <person name="Martin F.M."/>
            <person name="Grigoriev I.V."/>
            <person name="Hibbett D.S."/>
        </authorList>
    </citation>
    <scope>NUCLEOTIDE SEQUENCE [LARGE SCALE GENOMIC DNA]</scope>
    <source>
        <strain evidence="4 5">HHB10207 ss-3</strain>
    </source>
</reference>
<dbReference type="Gene3D" id="1.25.10.10">
    <property type="entry name" value="Leucine-rich Repeat Variant"/>
    <property type="match status" value="1"/>
</dbReference>
<keyword evidence="5" id="KW-1185">Reference proteome</keyword>
<keyword evidence="2" id="KW-0539">Nucleus</keyword>
<dbReference type="SUPFAM" id="SSF48371">
    <property type="entry name" value="ARM repeat"/>
    <property type="match status" value="1"/>
</dbReference>
<dbReference type="STRING" id="1314776.A0A166B786"/>
<keyword evidence="2" id="KW-0963">Cytoplasm</keyword>
<dbReference type="InterPro" id="IPR016024">
    <property type="entry name" value="ARM-type_fold"/>
</dbReference>
<proteinExistence type="inferred from homology"/>
<comment type="function">
    <text evidence="2">tRNA nucleus export receptor which facilitates tRNA translocation across the nuclear pore complex.</text>
</comment>
<gene>
    <name evidence="4" type="ORF">SISSUDRAFT_95808</name>
</gene>
<keyword evidence="2" id="KW-0813">Transport</keyword>
<sequence length="437" mass="49417">MDVHIDEVVRAILVANDENLAGRAPALRFQALEYLTQFQQSNFTLNLTPNSIPPLLTLLHNTSLAIRSAALQAVTRLLETRVQEPSEEVYLLQLVQELSRGTVLTTLEEKTRADQSARRERGEGDEGEESFREALGRCACTLGREIMQILVTNNKEEVNATIGPLFEEILCLSLHFLADQSDNTSLTVFPFLSSFLESLQRANVTEYTLSRRPFLTQLLTVIFEIFSKGKLTLLNTKQPYNDNNAPKIVRKDLIILFELLYSLEPNLVTETTESYGFNILFNDSGNPFLTEYQTFFKETVNPQMQPSPLPSSAIISSDNNKSELLQGLQDLPSLANKDSDGENTIPLSSISIPYPPFPELLSLVNFERKWLRMELASRDEIIQVVDWAIAVSTLAPDYLLEHPGYPLPEQTGPYFFTITRLDPPIQDPLAERIQWKH</sequence>
<dbReference type="GO" id="GO:0005643">
    <property type="term" value="C:nuclear pore"/>
    <property type="evidence" value="ECO:0007669"/>
    <property type="project" value="TreeGrafter"/>
</dbReference>
<dbReference type="PANTHER" id="PTHR15952">
    <property type="entry name" value="EXPORTIN-T/LOS1"/>
    <property type="match status" value="1"/>
</dbReference>
<name>A0A166B786_9AGAM</name>
<evidence type="ECO:0000256" key="1">
    <source>
        <dbReference type="ARBA" id="ARBA00009466"/>
    </source>
</evidence>
<dbReference type="InterPro" id="IPR011989">
    <property type="entry name" value="ARM-like"/>
</dbReference>
<dbReference type="GO" id="GO:0000049">
    <property type="term" value="F:tRNA binding"/>
    <property type="evidence" value="ECO:0007669"/>
    <property type="project" value="UniProtKB-UniRule"/>
</dbReference>
<dbReference type="GO" id="GO:0005737">
    <property type="term" value="C:cytoplasm"/>
    <property type="evidence" value="ECO:0007669"/>
    <property type="project" value="UniProtKB-SubCell"/>
</dbReference>
<dbReference type="GO" id="GO:0071528">
    <property type="term" value="P:tRNA re-export from nucleus"/>
    <property type="evidence" value="ECO:0007669"/>
    <property type="project" value="UniProtKB-UniRule"/>
</dbReference>